<organism evidence="1 2">
    <name type="scientific">Chryseolinea serpens</name>
    <dbReference type="NCBI Taxonomy" id="947013"/>
    <lineage>
        <taxon>Bacteria</taxon>
        <taxon>Pseudomonadati</taxon>
        <taxon>Bacteroidota</taxon>
        <taxon>Cytophagia</taxon>
        <taxon>Cytophagales</taxon>
        <taxon>Fulvivirgaceae</taxon>
        <taxon>Chryseolinea</taxon>
    </lineage>
</organism>
<keyword evidence="2" id="KW-1185">Reference proteome</keyword>
<gene>
    <name evidence="1" type="ORF">SAMN04488109_2623</name>
</gene>
<reference evidence="1 2" key="1">
    <citation type="submission" date="2016-11" db="EMBL/GenBank/DDBJ databases">
        <authorList>
            <person name="Jaros S."/>
            <person name="Januszkiewicz K."/>
            <person name="Wedrychowicz H."/>
        </authorList>
    </citation>
    <scope>NUCLEOTIDE SEQUENCE [LARGE SCALE GENOMIC DNA]</scope>
    <source>
        <strain evidence="1 2">DSM 24574</strain>
    </source>
</reference>
<sequence length="163" mass="18399">MDIPKFPTLIKFKSILPVLVLFLVVSCQEWTPQAEGYFMIDSKRYPVHVMVVYTDTFNDQGGKYFPEITLQGAPYCNVSMHVISPTRTVPAGKYEMTRDYNLMDITSVGISFGKSNNLSSDYLSTGTMTVEVSGDHYNLDFKGVFQRRNVEIHYSGLTAQDAL</sequence>
<name>A0A1M5P197_9BACT</name>
<dbReference type="Proteomes" id="UP000184212">
    <property type="component" value="Unassembled WGS sequence"/>
</dbReference>
<proteinExistence type="predicted"/>
<accession>A0A1M5P197</accession>
<evidence type="ECO:0000313" key="2">
    <source>
        <dbReference type="Proteomes" id="UP000184212"/>
    </source>
</evidence>
<dbReference type="PROSITE" id="PS51257">
    <property type="entry name" value="PROKAR_LIPOPROTEIN"/>
    <property type="match status" value="1"/>
</dbReference>
<protein>
    <submittedName>
        <fullName evidence="1">Uncharacterized protein</fullName>
    </submittedName>
</protein>
<dbReference type="AlphaFoldDB" id="A0A1M5P197"/>
<dbReference type="EMBL" id="FQWQ01000001">
    <property type="protein sequence ID" value="SHG95561.1"/>
    <property type="molecule type" value="Genomic_DNA"/>
</dbReference>
<dbReference type="RefSeq" id="WP_073134299.1">
    <property type="nucleotide sequence ID" value="NZ_FQWQ01000001.1"/>
</dbReference>
<evidence type="ECO:0000313" key="1">
    <source>
        <dbReference type="EMBL" id="SHG95561.1"/>
    </source>
</evidence>